<evidence type="ECO:0000313" key="3">
    <source>
        <dbReference type="Proteomes" id="UP001162031"/>
    </source>
</evidence>
<sequence>MKVETEQHDSSNGADAATAARLTAGESALSEMNAAFARCLSLVCPPIQYPPHCRFNPVRDAADTAEIETRLEEFFLHAKQLEQLFLIDSVRSLSCTGLESSASDDVPEELEQCGAKDGQQASELELEILNLEAELAEKNDLIDKYTDVVRGWEGKFKRLEHRMSPARE</sequence>
<organism evidence="2 3">
    <name type="scientific">Hyaloperonospora brassicae</name>
    <name type="common">Brassica downy mildew</name>
    <name type="synonym">Peronospora brassicae</name>
    <dbReference type="NCBI Taxonomy" id="162125"/>
    <lineage>
        <taxon>Eukaryota</taxon>
        <taxon>Sar</taxon>
        <taxon>Stramenopiles</taxon>
        <taxon>Oomycota</taxon>
        <taxon>Peronosporomycetes</taxon>
        <taxon>Peronosporales</taxon>
        <taxon>Peronosporaceae</taxon>
        <taxon>Hyaloperonospora</taxon>
    </lineage>
</organism>
<name>A0AAV0UX50_HYABA</name>
<evidence type="ECO:0000313" key="2">
    <source>
        <dbReference type="EMBL" id="CAI5740858.1"/>
    </source>
</evidence>
<protein>
    <recommendedName>
        <fullName evidence="4">Mediator of RNA polymerase II transcription subunit 28</fullName>
    </recommendedName>
</protein>
<keyword evidence="1" id="KW-0175">Coiled coil</keyword>
<gene>
    <name evidence="2" type="ORF">HBR001_LOCUS8290</name>
</gene>
<dbReference type="EMBL" id="CANTFL010001446">
    <property type="protein sequence ID" value="CAI5740858.1"/>
    <property type="molecule type" value="Genomic_DNA"/>
</dbReference>
<evidence type="ECO:0008006" key="4">
    <source>
        <dbReference type="Google" id="ProtNLM"/>
    </source>
</evidence>
<dbReference type="AlphaFoldDB" id="A0AAV0UX50"/>
<dbReference type="Proteomes" id="UP001162031">
    <property type="component" value="Unassembled WGS sequence"/>
</dbReference>
<feature type="coiled-coil region" evidence="1">
    <location>
        <begin position="119"/>
        <end position="148"/>
    </location>
</feature>
<comment type="caution">
    <text evidence="2">The sequence shown here is derived from an EMBL/GenBank/DDBJ whole genome shotgun (WGS) entry which is preliminary data.</text>
</comment>
<reference evidence="2" key="1">
    <citation type="submission" date="2022-12" db="EMBL/GenBank/DDBJ databases">
        <authorList>
            <person name="Webb A."/>
        </authorList>
    </citation>
    <scope>NUCLEOTIDE SEQUENCE</scope>
    <source>
        <strain evidence="2">Hp1</strain>
    </source>
</reference>
<proteinExistence type="predicted"/>
<evidence type="ECO:0000256" key="1">
    <source>
        <dbReference type="SAM" id="Coils"/>
    </source>
</evidence>
<keyword evidence="3" id="KW-1185">Reference proteome</keyword>
<accession>A0AAV0UX50</accession>